<dbReference type="PANTHER" id="PTHR22881">
    <property type="entry name" value="BROMODOMAIN CONTAINING PROTEIN"/>
    <property type="match status" value="1"/>
</dbReference>
<feature type="compositionally biased region" description="Basic residues" evidence="3">
    <location>
        <begin position="1"/>
        <end position="14"/>
    </location>
</feature>
<feature type="compositionally biased region" description="Basic and acidic residues" evidence="3">
    <location>
        <begin position="283"/>
        <end position="297"/>
    </location>
</feature>
<accession>A0A443PQA0</accession>
<dbReference type="InterPro" id="IPR036427">
    <property type="entry name" value="Bromodomain-like_sf"/>
</dbReference>
<dbReference type="OrthoDB" id="21449at2759"/>
<dbReference type="STRING" id="337451.A0A443PQA0"/>
<organism evidence="5 6">
    <name type="scientific">Cinnamomum micranthum f. kanehirae</name>
    <dbReference type="NCBI Taxonomy" id="337451"/>
    <lineage>
        <taxon>Eukaryota</taxon>
        <taxon>Viridiplantae</taxon>
        <taxon>Streptophyta</taxon>
        <taxon>Embryophyta</taxon>
        <taxon>Tracheophyta</taxon>
        <taxon>Spermatophyta</taxon>
        <taxon>Magnoliopsida</taxon>
        <taxon>Magnoliidae</taxon>
        <taxon>Laurales</taxon>
        <taxon>Lauraceae</taxon>
        <taxon>Cinnamomum</taxon>
    </lineage>
</organism>
<feature type="compositionally biased region" description="Basic residues" evidence="3">
    <location>
        <begin position="298"/>
        <end position="313"/>
    </location>
</feature>
<dbReference type="AlphaFoldDB" id="A0A443PQA0"/>
<dbReference type="Gene3D" id="1.20.920.10">
    <property type="entry name" value="Bromodomain-like"/>
    <property type="match status" value="1"/>
</dbReference>
<feature type="compositionally biased region" description="Gly residues" evidence="3">
    <location>
        <begin position="142"/>
        <end position="153"/>
    </location>
</feature>
<feature type="region of interest" description="Disordered" evidence="3">
    <location>
        <begin position="1"/>
        <end position="181"/>
    </location>
</feature>
<feature type="compositionally biased region" description="Low complexity" evidence="3">
    <location>
        <begin position="28"/>
        <end position="48"/>
    </location>
</feature>
<feature type="compositionally biased region" description="Polar residues" evidence="3">
    <location>
        <begin position="700"/>
        <end position="716"/>
    </location>
</feature>
<evidence type="ECO:0000313" key="6">
    <source>
        <dbReference type="Proteomes" id="UP000283530"/>
    </source>
</evidence>
<feature type="compositionally biased region" description="Acidic residues" evidence="3">
    <location>
        <begin position="73"/>
        <end position="82"/>
    </location>
</feature>
<gene>
    <name evidence="5" type="ORF">CKAN_02217600</name>
</gene>
<dbReference type="PANTHER" id="PTHR22881:SF27">
    <property type="entry name" value="BROMODOMAIN CONTAINING 7_9"/>
    <property type="match status" value="1"/>
</dbReference>
<dbReference type="SUPFAM" id="SSF47370">
    <property type="entry name" value="Bromodomain"/>
    <property type="match status" value="1"/>
</dbReference>
<feature type="compositionally biased region" description="Low complexity" evidence="3">
    <location>
        <begin position="95"/>
        <end position="107"/>
    </location>
</feature>
<keyword evidence="1 2" id="KW-0103">Bromodomain</keyword>
<proteinExistence type="predicted"/>
<dbReference type="InterPro" id="IPR001487">
    <property type="entry name" value="Bromodomain"/>
</dbReference>
<feature type="compositionally biased region" description="Polar residues" evidence="3">
    <location>
        <begin position="770"/>
        <end position="785"/>
    </location>
</feature>
<feature type="compositionally biased region" description="Low complexity" evidence="3">
    <location>
        <begin position="168"/>
        <end position="180"/>
    </location>
</feature>
<feature type="compositionally biased region" description="Basic and acidic residues" evidence="3">
    <location>
        <begin position="571"/>
        <end position="584"/>
    </location>
</feature>
<evidence type="ECO:0000256" key="3">
    <source>
        <dbReference type="SAM" id="MobiDB-lite"/>
    </source>
</evidence>
<feature type="compositionally biased region" description="Low complexity" evidence="3">
    <location>
        <begin position="540"/>
        <end position="560"/>
    </location>
</feature>
<comment type="caution">
    <text evidence="5">The sequence shown here is derived from an EMBL/GenBank/DDBJ whole genome shotgun (WGS) entry which is preliminary data.</text>
</comment>
<dbReference type="PRINTS" id="PR00503">
    <property type="entry name" value="BROMODOMAIN"/>
</dbReference>
<feature type="compositionally biased region" description="Basic and acidic residues" evidence="3">
    <location>
        <begin position="367"/>
        <end position="384"/>
    </location>
</feature>
<keyword evidence="6" id="KW-1185">Reference proteome</keyword>
<feature type="domain" description="Bromo" evidence="4">
    <location>
        <begin position="197"/>
        <end position="267"/>
    </location>
</feature>
<protein>
    <submittedName>
        <fullName evidence="5">Bromodomain-containing protein-like protein</fullName>
    </submittedName>
</protein>
<dbReference type="Proteomes" id="UP000283530">
    <property type="component" value="Unassembled WGS sequence"/>
</dbReference>
<dbReference type="PROSITE" id="PS50014">
    <property type="entry name" value="BROMODOMAIN_2"/>
    <property type="match status" value="1"/>
</dbReference>
<feature type="region of interest" description="Disordered" evidence="3">
    <location>
        <begin position="494"/>
        <end position="621"/>
    </location>
</feature>
<evidence type="ECO:0000256" key="1">
    <source>
        <dbReference type="ARBA" id="ARBA00023117"/>
    </source>
</evidence>
<dbReference type="InterPro" id="IPR051831">
    <property type="entry name" value="Bromodomain_contain_prot"/>
</dbReference>
<dbReference type="SMART" id="SM00297">
    <property type="entry name" value="BROMO"/>
    <property type="match status" value="1"/>
</dbReference>
<feature type="region of interest" description="Disordered" evidence="3">
    <location>
        <begin position="700"/>
        <end position="791"/>
    </location>
</feature>
<dbReference type="Pfam" id="PF00439">
    <property type="entry name" value="Bromodomain"/>
    <property type="match status" value="1"/>
</dbReference>
<feature type="compositionally biased region" description="Polar residues" evidence="3">
    <location>
        <begin position="600"/>
        <end position="612"/>
    </location>
</feature>
<feature type="region of interest" description="Disordered" evidence="3">
    <location>
        <begin position="283"/>
        <end position="386"/>
    </location>
</feature>
<reference evidence="5 6" key="1">
    <citation type="journal article" date="2019" name="Nat. Plants">
        <title>Stout camphor tree genome fills gaps in understanding of flowering plant genome evolution.</title>
        <authorList>
            <person name="Chaw S.M."/>
            <person name="Liu Y.C."/>
            <person name="Wu Y.W."/>
            <person name="Wang H.Y."/>
            <person name="Lin C.I."/>
            <person name="Wu C.S."/>
            <person name="Ke H.M."/>
            <person name="Chang L.Y."/>
            <person name="Hsu C.Y."/>
            <person name="Yang H.T."/>
            <person name="Sudianto E."/>
            <person name="Hsu M.H."/>
            <person name="Wu K.P."/>
            <person name="Wang L.N."/>
            <person name="Leebens-Mack J.H."/>
            <person name="Tsai I.J."/>
        </authorList>
    </citation>
    <scope>NUCLEOTIDE SEQUENCE [LARGE SCALE GENOMIC DNA]</scope>
    <source>
        <strain evidence="6">cv. Chaw 1501</strain>
        <tissue evidence="5">Young leaves</tissue>
    </source>
</reference>
<name>A0A443PQA0_9MAGN</name>
<evidence type="ECO:0000256" key="2">
    <source>
        <dbReference type="PROSITE-ProRule" id="PRU00035"/>
    </source>
</evidence>
<feature type="compositionally biased region" description="Polar residues" evidence="3">
    <location>
        <begin position="323"/>
        <end position="344"/>
    </location>
</feature>
<dbReference type="EMBL" id="QPKB01000009">
    <property type="protein sequence ID" value="RWR92947.1"/>
    <property type="molecule type" value="Genomic_DNA"/>
</dbReference>
<sequence length="791" mass="86289">MGKKTVEKKKKKGRPSLLDLQKRSIRLQQQHQTQPQNQQQHQKQRNPNPNFPNPSPNTVRRSTRRNPNPDSDRNEDDEDDDDSIGKRREKKLKLVLRLPPRSSSANSRGGGSDDGSYRSDDSNGETPMKKRKINAVAAGDGSRAGEGGFGSGSGREKAERHNSGLKATEPLPGTPLEGPGTPLPDKKLLVFILDRLQKKDTYGVFSDPVDHNELPDYHEVIEHPMDFGTVRKKLSSGAYASLEQFEKDVFLISSNAMRYNAPDTIYFRQARSIQELAKKDFENLRQDSEDNEPEMKTVRRGRPPGKSSIKRLGRPPFERAGSDFSSDATLANAGDNSIWSNSTHDFSRKAQLSDKSGTTDVLARTSRNGENHGWAERKSDRNDDFPGSVLKGMSRFGKKPFVFDENRRNTYKLSLQSGSGSEPSVLTTFDGEKKQLMAVGVHVEHSYARSLARFAAQLGPVAWKVASKKIEKALPSGMKFGPGWVGENEAPQMQFPLLSTSPPRQPLPPSQNPSLPKISSYMMPQVFESKGERLSEKQVPLSSATPPQQQLPPSQNSSQTKIASYNTPHVLESRGEKLSEKQEPLNDSPSDAHPNRALPASTSTSAVTNRSGTPEGADTIRGINYGSGFSLLSSGGGFRPKPPFQLSQNPTIHSPSPINGFNSGYGFNIASQVGKLMGVGPARQGGNFVQEASTPSRLINMVPRSSNNSVHPTPTNHLEAEDSKPLAGSSSVNLVVDSGPEGQTRSGAGLRSPPSWRGKSDSVPPDLNVRFQSPGSPTSGMSQQPDLALQL</sequence>
<evidence type="ECO:0000259" key="4">
    <source>
        <dbReference type="PROSITE" id="PS50014"/>
    </source>
</evidence>
<evidence type="ECO:0000313" key="5">
    <source>
        <dbReference type="EMBL" id="RWR92947.1"/>
    </source>
</evidence>